<feature type="domain" description="GST N-terminal" evidence="1">
    <location>
        <begin position="4"/>
        <end position="86"/>
    </location>
</feature>
<dbReference type="SUPFAM" id="SSF52833">
    <property type="entry name" value="Thioredoxin-like"/>
    <property type="match status" value="1"/>
</dbReference>
<protein>
    <recommendedName>
        <fullName evidence="5">Glutathione S-transferase</fullName>
    </recommendedName>
</protein>
<gene>
    <name evidence="3" type="ORF">DFP72DRAFT_923840</name>
</gene>
<dbReference type="InterPro" id="IPR004045">
    <property type="entry name" value="Glutathione_S-Trfase_N"/>
</dbReference>
<dbReference type="EMBL" id="JACGCI010000097">
    <property type="protein sequence ID" value="KAF6745986.1"/>
    <property type="molecule type" value="Genomic_DNA"/>
</dbReference>
<comment type="caution">
    <text evidence="3">The sequence shown here is derived from an EMBL/GenBank/DDBJ whole genome shotgun (WGS) entry which is preliminary data.</text>
</comment>
<evidence type="ECO:0000313" key="4">
    <source>
        <dbReference type="Proteomes" id="UP000521943"/>
    </source>
</evidence>
<dbReference type="InterPro" id="IPR010987">
    <property type="entry name" value="Glutathione-S-Trfase_C-like"/>
</dbReference>
<dbReference type="Pfam" id="PF13417">
    <property type="entry name" value="GST_N_3"/>
    <property type="match status" value="1"/>
</dbReference>
<dbReference type="CDD" id="cd00570">
    <property type="entry name" value="GST_N_family"/>
    <property type="match status" value="1"/>
</dbReference>
<organism evidence="3 4">
    <name type="scientific">Ephemerocybe angulata</name>
    <dbReference type="NCBI Taxonomy" id="980116"/>
    <lineage>
        <taxon>Eukaryota</taxon>
        <taxon>Fungi</taxon>
        <taxon>Dikarya</taxon>
        <taxon>Basidiomycota</taxon>
        <taxon>Agaricomycotina</taxon>
        <taxon>Agaricomycetes</taxon>
        <taxon>Agaricomycetidae</taxon>
        <taxon>Agaricales</taxon>
        <taxon>Agaricineae</taxon>
        <taxon>Psathyrellaceae</taxon>
        <taxon>Ephemerocybe</taxon>
    </lineage>
</organism>
<dbReference type="Gene3D" id="3.40.30.10">
    <property type="entry name" value="Glutaredoxin"/>
    <property type="match status" value="1"/>
</dbReference>
<dbReference type="Gene3D" id="1.20.1050.10">
    <property type="match status" value="1"/>
</dbReference>
<dbReference type="AlphaFoldDB" id="A0A8H6LYQ3"/>
<dbReference type="InterPro" id="IPR036249">
    <property type="entry name" value="Thioredoxin-like_sf"/>
</dbReference>
<dbReference type="SUPFAM" id="SSF47616">
    <property type="entry name" value="GST C-terminal domain-like"/>
    <property type="match status" value="1"/>
</dbReference>
<keyword evidence="4" id="KW-1185">Reference proteome</keyword>
<feature type="domain" description="GST C-terminal" evidence="2">
    <location>
        <begin position="95"/>
        <end position="227"/>
    </location>
</feature>
<evidence type="ECO:0008006" key="5">
    <source>
        <dbReference type="Google" id="ProtNLM"/>
    </source>
</evidence>
<evidence type="ECO:0000259" key="2">
    <source>
        <dbReference type="PROSITE" id="PS50405"/>
    </source>
</evidence>
<dbReference type="PROSITE" id="PS50405">
    <property type="entry name" value="GST_CTER"/>
    <property type="match status" value="1"/>
</dbReference>
<reference evidence="3 4" key="1">
    <citation type="submission" date="2020-07" db="EMBL/GenBank/DDBJ databases">
        <title>Comparative genomics of pyrophilous fungi reveals a link between fire events and developmental genes.</title>
        <authorList>
            <consortium name="DOE Joint Genome Institute"/>
            <person name="Steindorff A.S."/>
            <person name="Carver A."/>
            <person name="Calhoun S."/>
            <person name="Stillman K."/>
            <person name="Liu H."/>
            <person name="Lipzen A."/>
            <person name="Pangilinan J."/>
            <person name="Labutti K."/>
            <person name="Bruns T.D."/>
            <person name="Grigoriev I.V."/>
        </authorList>
    </citation>
    <scope>NUCLEOTIDE SEQUENCE [LARGE SCALE GENOMIC DNA]</scope>
    <source>
        <strain evidence="3 4">CBS 144469</strain>
    </source>
</reference>
<dbReference type="InterPro" id="IPR036282">
    <property type="entry name" value="Glutathione-S-Trfase_C_sf"/>
</dbReference>
<accession>A0A8H6LYQ3</accession>
<name>A0A8H6LYQ3_9AGAR</name>
<evidence type="ECO:0000313" key="3">
    <source>
        <dbReference type="EMBL" id="KAF6745986.1"/>
    </source>
</evidence>
<dbReference type="Pfam" id="PF13410">
    <property type="entry name" value="GST_C_2"/>
    <property type="match status" value="1"/>
</dbReference>
<sequence length="227" mass="25481">MSPKSYKIIGTPFSTFTRTITLGLNYKKIHFEQVATLPQSDIAKASHPYGYLPTLIIEDAEGGHEVKLSETQAIVRYLDRIAPEPSLHYRPSTDDEGLEERMWEVVSLVASFGFPTVEVGVVKPHLKALEEGVSEGDIAQNNMNEVSKIAQFLAIIEERALHGSMFLFGNHPTWADFYLYPLLADLRALPEWKDAASGRFVKWMENMDKLDAVGQTFKGTLGDVHNR</sequence>
<dbReference type="Proteomes" id="UP000521943">
    <property type="component" value="Unassembled WGS sequence"/>
</dbReference>
<dbReference type="CDD" id="cd00299">
    <property type="entry name" value="GST_C_family"/>
    <property type="match status" value="1"/>
</dbReference>
<dbReference type="OrthoDB" id="249703at2759"/>
<evidence type="ECO:0000259" key="1">
    <source>
        <dbReference type="PROSITE" id="PS50404"/>
    </source>
</evidence>
<proteinExistence type="predicted"/>
<dbReference type="PROSITE" id="PS50404">
    <property type="entry name" value="GST_NTER"/>
    <property type="match status" value="1"/>
</dbReference>